<evidence type="ECO:0000313" key="9">
    <source>
        <dbReference type="Proteomes" id="UP000721861"/>
    </source>
</evidence>
<feature type="domain" description="Aminotransferase class I/classII large" evidence="7">
    <location>
        <begin position="58"/>
        <end position="370"/>
    </location>
</feature>
<dbReference type="Pfam" id="PF00155">
    <property type="entry name" value="Aminotran_1_2"/>
    <property type="match status" value="1"/>
</dbReference>
<dbReference type="EC" id="2.6.1.-" evidence="6"/>
<dbReference type="InterPro" id="IPR004838">
    <property type="entry name" value="NHTrfase_class1_PyrdxlP-BS"/>
</dbReference>
<evidence type="ECO:0000256" key="5">
    <source>
        <dbReference type="ARBA" id="ARBA00022898"/>
    </source>
</evidence>
<dbReference type="PROSITE" id="PS00105">
    <property type="entry name" value="AA_TRANSFER_CLASS_1"/>
    <property type="match status" value="1"/>
</dbReference>
<keyword evidence="5" id="KW-0663">Pyridoxal phosphate</keyword>
<dbReference type="PANTHER" id="PTHR46383:SF1">
    <property type="entry name" value="ASPARTATE AMINOTRANSFERASE"/>
    <property type="match status" value="1"/>
</dbReference>
<organism evidence="8 9">
    <name type="scientific">Carboxylicivirga mesophila</name>
    <dbReference type="NCBI Taxonomy" id="1166478"/>
    <lineage>
        <taxon>Bacteria</taxon>
        <taxon>Pseudomonadati</taxon>
        <taxon>Bacteroidota</taxon>
        <taxon>Bacteroidia</taxon>
        <taxon>Marinilabiliales</taxon>
        <taxon>Marinilabiliaceae</taxon>
        <taxon>Carboxylicivirga</taxon>
    </lineage>
</organism>
<dbReference type="Proteomes" id="UP000721861">
    <property type="component" value="Unassembled WGS sequence"/>
</dbReference>
<evidence type="ECO:0000256" key="2">
    <source>
        <dbReference type="ARBA" id="ARBA00007441"/>
    </source>
</evidence>
<evidence type="ECO:0000259" key="7">
    <source>
        <dbReference type="Pfam" id="PF00155"/>
    </source>
</evidence>
<dbReference type="Gene3D" id="3.90.1150.10">
    <property type="entry name" value="Aspartate Aminotransferase, domain 1"/>
    <property type="match status" value="1"/>
</dbReference>
<dbReference type="CDD" id="cd00609">
    <property type="entry name" value="AAT_like"/>
    <property type="match status" value="1"/>
</dbReference>
<dbReference type="SUPFAM" id="SSF53383">
    <property type="entry name" value="PLP-dependent transferases"/>
    <property type="match status" value="1"/>
</dbReference>
<keyword evidence="9" id="KW-1185">Reference proteome</keyword>
<dbReference type="InterPro" id="IPR015424">
    <property type="entry name" value="PyrdxlP-dep_Trfase"/>
</dbReference>
<evidence type="ECO:0000256" key="4">
    <source>
        <dbReference type="ARBA" id="ARBA00022679"/>
    </source>
</evidence>
<comment type="cofactor">
    <cofactor evidence="1 6">
        <name>pyridoxal 5'-phosphate</name>
        <dbReference type="ChEBI" id="CHEBI:597326"/>
    </cofactor>
</comment>
<dbReference type="InterPro" id="IPR015422">
    <property type="entry name" value="PyrdxlP-dep_Trfase_small"/>
</dbReference>
<gene>
    <name evidence="8" type="ORF">KEM09_13670</name>
</gene>
<name>A0ABS5KBR1_9BACT</name>
<keyword evidence="4 6" id="KW-0808">Transferase</keyword>
<protein>
    <recommendedName>
        <fullName evidence="6">Aminotransferase</fullName>
        <ecNumber evidence="6">2.6.1.-</ecNumber>
    </recommendedName>
</protein>
<dbReference type="InterPro" id="IPR004839">
    <property type="entry name" value="Aminotransferase_I/II_large"/>
</dbReference>
<comment type="caution">
    <text evidence="8">The sequence shown here is derived from an EMBL/GenBank/DDBJ whole genome shotgun (WGS) entry which is preliminary data.</text>
</comment>
<accession>A0ABS5KBR1</accession>
<dbReference type="InterPro" id="IPR015421">
    <property type="entry name" value="PyrdxlP-dep_Trfase_major"/>
</dbReference>
<dbReference type="RefSeq" id="WP_212229111.1">
    <property type="nucleotide sequence ID" value="NZ_JAGUCN010000015.1"/>
</dbReference>
<dbReference type="GO" id="GO:0008483">
    <property type="term" value="F:transaminase activity"/>
    <property type="evidence" value="ECO:0007669"/>
    <property type="project" value="UniProtKB-KW"/>
</dbReference>
<evidence type="ECO:0000313" key="8">
    <source>
        <dbReference type="EMBL" id="MBS2212460.1"/>
    </source>
</evidence>
<dbReference type="InterPro" id="IPR050596">
    <property type="entry name" value="AspAT/PAT-like"/>
</dbReference>
<evidence type="ECO:0000256" key="1">
    <source>
        <dbReference type="ARBA" id="ARBA00001933"/>
    </source>
</evidence>
<proteinExistence type="inferred from homology"/>
<dbReference type="PANTHER" id="PTHR46383">
    <property type="entry name" value="ASPARTATE AMINOTRANSFERASE"/>
    <property type="match status" value="1"/>
</dbReference>
<dbReference type="Gene3D" id="3.40.640.10">
    <property type="entry name" value="Type I PLP-dependent aspartate aminotransferase-like (Major domain)"/>
    <property type="match status" value="1"/>
</dbReference>
<dbReference type="EMBL" id="JAGUCN010000015">
    <property type="protein sequence ID" value="MBS2212460.1"/>
    <property type="molecule type" value="Genomic_DNA"/>
</dbReference>
<comment type="similarity">
    <text evidence="2 6">Belongs to the class-I pyridoxal-phosphate-dependent aminotransferase family.</text>
</comment>
<reference evidence="8 9" key="1">
    <citation type="journal article" date="2014" name="Int. J. Syst. Evol. Microbiol.">
        <title>Carboxylicivirga gen. nov. in the family Marinilabiliaceae with two novel species, Carboxylicivirga mesophila sp. nov. and Carboxylicivirga taeanensis sp. nov., and reclassification of Cytophaga fermentans as Saccharicrinis fermentans gen. nov., comb. nov.</title>
        <authorList>
            <person name="Yang S.H."/>
            <person name="Seo H.S."/>
            <person name="Woo J.H."/>
            <person name="Oh H.M."/>
            <person name="Jang H."/>
            <person name="Lee J.H."/>
            <person name="Kim S.J."/>
            <person name="Kwon K.K."/>
        </authorList>
    </citation>
    <scope>NUCLEOTIDE SEQUENCE [LARGE SCALE GENOMIC DNA]</scope>
    <source>
        <strain evidence="8 9">JCM 18290</strain>
    </source>
</reference>
<keyword evidence="3 6" id="KW-0032">Aminotransferase</keyword>
<sequence length="381" mass="42098">MNIDERLENTNFPLPAIREINLSKHPSSISLGLGELKSFTVDPQIFDALSSNWNNGISYTQNAGLPALRQAIARNQKQQDGFDYNENHVVVTIGVQNAMYTSIRTLQKLGAQRVLIPSIHFGIYKKIPAEFGMEVICYPLNSDFSINLPALEELLLPDDVIIINSPSNPTGKVFSTVELSNLGELLSRKLTKGYALADEIYSALVYEGEAAESFSKFFKRTIIANGISKSGAVAGLRVGWLITRNENLAKAFTSHNATIISTPPTANQYAALPIVNGQTTNTINQYNQLLKVNRNKVMTMLDSLDIEYNTPRGSFYIFPKIGNKITCNIKEFCITTASKTNGVVVIPGLAFGAEEYMRISLATAEMDEALMRLKKAIKEYL</sequence>
<evidence type="ECO:0000256" key="6">
    <source>
        <dbReference type="RuleBase" id="RU000481"/>
    </source>
</evidence>
<evidence type="ECO:0000256" key="3">
    <source>
        <dbReference type="ARBA" id="ARBA00022576"/>
    </source>
</evidence>